<feature type="transmembrane region" description="Helical" evidence="10">
    <location>
        <begin position="822"/>
        <end position="841"/>
    </location>
</feature>
<evidence type="ECO:0000256" key="5">
    <source>
        <dbReference type="ARBA" id="ARBA00022967"/>
    </source>
</evidence>
<evidence type="ECO:0000256" key="4">
    <source>
        <dbReference type="ARBA" id="ARBA00022840"/>
    </source>
</evidence>
<dbReference type="SUPFAM" id="SSF56784">
    <property type="entry name" value="HAD-like"/>
    <property type="match status" value="1"/>
</dbReference>
<dbReference type="Proteomes" id="UP000244201">
    <property type="component" value="Chromosome"/>
</dbReference>
<evidence type="ECO:0000256" key="2">
    <source>
        <dbReference type="ARBA" id="ARBA00022692"/>
    </source>
</evidence>
<keyword evidence="4" id="KW-0067">ATP-binding</keyword>
<dbReference type="AlphaFoldDB" id="A0A2R4SWY5"/>
<dbReference type="PANTHER" id="PTHR42861">
    <property type="entry name" value="CALCIUM-TRANSPORTING ATPASE"/>
    <property type="match status" value="1"/>
</dbReference>
<dbReference type="Pfam" id="PF00690">
    <property type="entry name" value="Cation_ATPase_N"/>
    <property type="match status" value="1"/>
</dbReference>
<dbReference type="Gene3D" id="3.40.1110.10">
    <property type="entry name" value="Calcium-transporting ATPase, cytoplasmic domain N"/>
    <property type="match status" value="1"/>
</dbReference>
<sequence length="900" mass="92364">MTAQPAPAPGIAHPAGLTEDQAARRLAERGPNELGAQRRIPLRSRIGAQLRDPMIVILLAAVVLTVATGDHADAVVIALVIVANTAVGVAQEVRADNAVAALSAMTAPTARVLRGGTEREVASAAVVPGDALVLGEGDIVPADAALAESSALLVDESALTGESVPVDKDARADDPDAARLQAGTVVVRGRAVATVTATGPHSALGRIAALLHSHPEPTPLQRRLAGLGRVLALVAVGLCLIVFALGLARGQSPQIMAVIAVSLAVAAVPESLPAVVTLGLALGARRMAARHALVRRLSAVETLGSVTMLATDKTGTLTEGRMVVERVWTAGGTAGTTAALTGSGYGPAGEVLVAGGPPDPDTLRAVQDLLTAAALCNDASLRPPENSTKGADGTDGTDGWTALGDPTEAALLAAAVKAGRGRDELLPAHPRIGEVPFDSLRKRMTTLHRAPSGQVEVCLKGAPEAVLDGATLDESPDLLERARKEAAALAAEGFRVLAVASALRADLPARYEDAETGLRLLGLVAISDPPKEAAEATITACRLAGITPVLITGDHPATARAIATRVGILGPGNGVSGDTASDEVVTGRKLAAGEVPDLTRVRVFARTTPQQKLDIVQAWRAGGAVTAMTGDGVNDGPALRQADIGVAMGRRGTEVARQAADLVLADDELSTVVTAVEEGRRVYDNIRRFLLYALAGGVAEILVMLLGPLFGLALPLRAGQILWINLLTHGLTGVAMGAEPVSRHAMRRPPRPPGQHVLGGGLWQRILRLGTVVTGTSLAAGLWVRHTGQPWQTTLFLALLAAQLGVVLGLRERLLTRENPFLPWAVLAAVGLGGAALYVPFLRAVLETSPPSWPGLVAALAAGLTGFGTARAESRSTRAVGRPDGARTVTVPTPGPTSDE</sequence>
<keyword evidence="3" id="KW-0547">Nucleotide-binding</keyword>
<evidence type="ECO:0000259" key="11">
    <source>
        <dbReference type="SMART" id="SM00831"/>
    </source>
</evidence>
<feature type="transmembrane region" description="Helical" evidence="10">
    <location>
        <begin position="853"/>
        <end position="872"/>
    </location>
</feature>
<feature type="transmembrane region" description="Helical" evidence="10">
    <location>
        <begin position="689"/>
        <end position="714"/>
    </location>
</feature>
<dbReference type="GeneID" id="55654318"/>
<evidence type="ECO:0000256" key="6">
    <source>
        <dbReference type="ARBA" id="ARBA00022989"/>
    </source>
</evidence>
<dbReference type="GO" id="GO:0016887">
    <property type="term" value="F:ATP hydrolysis activity"/>
    <property type="evidence" value="ECO:0007669"/>
    <property type="project" value="InterPro"/>
</dbReference>
<feature type="transmembrane region" description="Helical" evidence="10">
    <location>
        <begin position="230"/>
        <end position="249"/>
    </location>
</feature>
<feature type="region of interest" description="Disordered" evidence="9">
    <location>
        <begin position="873"/>
        <end position="900"/>
    </location>
</feature>
<dbReference type="GO" id="GO:0005524">
    <property type="term" value="F:ATP binding"/>
    <property type="evidence" value="ECO:0007669"/>
    <property type="project" value="UniProtKB-KW"/>
</dbReference>
<dbReference type="NCBIfam" id="TIGR01494">
    <property type="entry name" value="ATPase_P-type"/>
    <property type="match status" value="2"/>
</dbReference>
<dbReference type="SFLD" id="SFLDS00003">
    <property type="entry name" value="Haloacid_Dehalogenase"/>
    <property type="match status" value="1"/>
</dbReference>
<evidence type="ECO:0000313" key="12">
    <source>
        <dbReference type="EMBL" id="AVZ71400.1"/>
    </source>
</evidence>
<dbReference type="PRINTS" id="PR00119">
    <property type="entry name" value="CATATPASE"/>
</dbReference>
<dbReference type="RefSeq" id="WP_108147091.1">
    <property type="nucleotide sequence ID" value="NZ_CP026304.1"/>
</dbReference>
<dbReference type="SFLD" id="SFLDF00027">
    <property type="entry name" value="p-type_atpase"/>
    <property type="match status" value="1"/>
</dbReference>
<comment type="subcellular location">
    <subcellularLocation>
        <location evidence="1">Cell membrane</location>
        <topology evidence="1">Multi-pass membrane protein</topology>
    </subcellularLocation>
</comment>
<feature type="transmembrane region" description="Helical" evidence="10">
    <location>
        <begin position="255"/>
        <end position="282"/>
    </location>
</feature>
<dbReference type="PROSITE" id="PS00154">
    <property type="entry name" value="ATPASE_E1_E2"/>
    <property type="match status" value="1"/>
</dbReference>
<evidence type="ECO:0000313" key="13">
    <source>
        <dbReference type="Proteomes" id="UP000244201"/>
    </source>
</evidence>
<dbReference type="InterPro" id="IPR023299">
    <property type="entry name" value="ATPase_P-typ_cyto_dom_N"/>
</dbReference>
<evidence type="ECO:0000256" key="9">
    <source>
        <dbReference type="SAM" id="MobiDB-lite"/>
    </source>
</evidence>
<evidence type="ECO:0000256" key="1">
    <source>
        <dbReference type="ARBA" id="ARBA00004651"/>
    </source>
</evidence>
<dbReference type="InterPro" id="IPR001757">
    <property type="entry name" value="P_typ_ATPase"/>
</dbReference>
<keyword evidence="2 10" id="KW-0812">Transmembrane</keyword>
<dbReference type="InterPro" id="IPR008250">
    <property type="entry name" value="ATPase_P-typ_transduc_dom_A_sf"/>
</dbReference>
<dbReference type="Gene3D" id="3.40.50.1000">
    <property type="entry name" value="HAD superfamily/HAD-like"/>
    <property type="match status" value="1"/>
</dbReference>
<keyword evidence="7 10" id="KW-0472">Membrane</keyword>
<dbReference type="InterPro" id="IPR023214">
    <property type="entry name" value="HAD_sf"/>
</dbReference>
<dbReference type="Pfam" id="PF00122">
    <property type="entry name" value="E1-E2_ATPase"/>
    <property type="match status" value="1"/>
</dbReference>
<dbReference type="InterPro" id="IPR006068">
    <property type="entry name" value="ATPase_P-typ_cation-transptr_C"/>
</dbReference>
<organism evidence="12 13">
    <name type="scientific">Streptomyces lunaelactis</name>
    <dbReference type="NCBI Taxonomy" id="1535768"/>
    <lineage>
        <taxon>Bacteria</taxon>
        <taxon>Bacillati</taxon>
        <taxon>Actinomycetota</taxon>
        <taxon>Actinomycetes</taxon>
        <taxon>Kitasatosporales</taxon>
        <taxon>Streptomycetaceae</taxon>
        <taxon>Streptomyces</taxon>
    </lineage>
</organism>
<dbReference type="SMART" id="SM00831">
    <property type="entry name" value="Cation_ATPase_N"/>
    <property type="match status" value="1"/>
</dbReference>
<dbReference type="GO" id="GO:0005886">
    <property type="term" value="C:plasma membrane"/>
    <property type="evidence" value="ECO:0007669"/>
    <property type="project" value="UniProtKB-SubCell"/>
</dbReference>
<evidence type="ECO:0000256" key="7">
    <source>
        <dbReference type="ARBA" id="ARBA00023136"/>
    </source>
</evidence>
<dbReference type="InterPro" id="IPR059000">
    <property type="entry name" value="ATPase_P-type_domA"/>
</dbReference>
<evidence type="ECO:0000256" key="8">
    <source>
        <dbReference type="ARBA" id="ARBA00049360"/>
    </source>
</evidence>
<keyword evidence="5" id="KW-1278">Translocase</keyword>
<dbReference type="SUPFAM" id="SSF81665">
    <property type="entry name" value="Calcium ATPase, transmembrane domain M"/>
    <property type="match status" value="1"/>
</dbReference>
<dbReference type="Gene3D" id="1.20.1110.10">
    <property type="entry name" value="Calcium-transporting ATPase, transmembrane domain"/>
    <property type="match status" value="1"/>
</dbReference>
<feature type="transmembrane region" description="Helical" evidence="10">
    <location>
        <begin position="720"/>
        <end position="738"/>
    </location>
</feature>
<dbReference type="InterPro" id="IPR018303">
    <property type="entry name" value="ATPase_P-typ_P_site"/>
</dbReference>
<dbReference type="InterPro" id="IPR036412">
    <property type="entry name" value="HAD-like_sf"/>
</dbReference>
<dbReference type="OrthoDB" id="9814270at2"/>
<dbReference type="KEGG" id="slk:SLUN_03415"/>
<dbReference type="InterPro" id="IPR004014">
    <property type="entry name" value="ATPase_P-typ_cation-transptr_N"/>
</dbReference>
<comment type="catalytic activity">
    <reaction evidence="8">
        <text>ATP + H2O = ADP + phosphate + H(+)</text>
        <dbReference type="Rhea" id="RHEA:13065"/>
        <dbReference type="ChEBI" id="CHEBI:15377"/>
        <dbReference type="ChEBI" id="CHEBI:15378"/>
        <dbReference type="ChEBI" id="CHEBI:30616"/>
        <dbReference type="ChEBI" id="CHEBI:43474"/>
        <dbReference type="ChEBI" id="CHEBI:456216"/>
    </reaction>
</comment>
<dbReference type="Gene3D" id="2.70.150.10">
    <property type="entry name" value="Calcium-transporting ATPase, cytoplasmic transduction domain A"/>
    <property type="match status" value="1"/>
</dbReference>
<proteinExistence type="predicted"/>
<dbReference type="EMBL" id="CP026304">
    <property type="protein sequence ID" value="AVZ71400.1"/>
    <property type="molecule type" value="Genomic_DNA"/>
</dbReference>
<name>A0A2R4SWY5_9ACTN</name>
<dbReference type="Pfam" id="PF13246">
    <property type="entry name" value="Cation_ATPase"/>
    <property type="match status" value="1"/>
</dbReference>
<keyword evidence="6 10" id="KW-1133">Transmembrane helix</keyword>
<evidence type="ECO:0000256" key="3">
    <source>
        <dbReference type="ARBA" id="ARBA00022741"/>
    </source>
</evidence>
<reference evidence="12 13" key="1">
    <citation type="submission" date="2018-01" db="EMBL/GenBank/DDBJ databases">
        <title>Complete genome sequence of Streptomyces lunaelactis MM109T, a Ferroverdin A producer isolated from cave moonmilk deposits.</title>
        <authorList>
            <person name="Naome A."/>
            <person name="Martinet L."/>
            <person name="Maciejewska M."/>
            <person name="Anderssen S."/>
            <person name="Adam D."/>
            <person name="Tenconi E."/>
            <person name="Deflandre B."/>
            <person name="Arguelles-Arias A."/>
            <person name="Calusinska M."/>
            <person name="Copieters W."/>
            <person name="Karim L."/>
            <person name="Hanikenne M."/>
            <person name="Baurain D."/>
            <person name="van Wezel G."/>
            <person name="Smargiasso N."/>
            <person name="de Pauw E."/>
            <person name="Delfosse P."/>
            <person name="Rigali S."/>
        </authorList>
    </citation>
    <scope>NUCLEOTIDE SEQUENCE [LARGE SCALE GENOMIC DNA]</scope>
    <source>
        <strain evidence="12 13">MM109</strain>
    </source>
</reference>
<accession>A0A2R4SWY5</accession>
<dbReference type="PRINTS" id="PR00120">
    <property type="entry name" value="HATPASE"/>
</dbReference>
<dbReference type="InterPro" id="IPR044492">
    <property type="entry name" value="P_typ_ATPase_HD_dom"/>
</dbReference>
<keyword evidence="13" id="KW-1185">Reference proteome</keyword>
<dbReference type="SFLD" id="SFLDG00002">
    <property type="entry name" value="C1.7:_P-type_atpase_like"/>
    <property type="match status" value="1"/>
</dbReference>
<dbReference type="InterPro" id="IPR023298">
    <property type="entry name" value="ATPase_P-typ_TM_dom_sf"/>
</dbReference>
<dbReference type="Pfam" id="PF00689">
    <property type="entry name" value="Cation_ATPase_C"/>
    <property type="match status" value="1"/>
</dbReference>
<dbReference type="SUPFAM" id="SSF81653">
    <property type="entry name" value="Calcium ATPase, transduction domain A"/>
    <property type="match status" value="1"/>
</dbReference>
<protein>
    <submittedName>
        <fullName evidence="12">ATPase</fullName>
    </submittedName>
</protein>
<feature type="domain" description="Cation-transporting P-type ATPase N-terminal" evidence="11">
    <location>
        <begin position="9"/>
        <end position="70"/>
    </location>
</feature>
<dbReference type="SUPFAM" id="SSF81660">
    <property type="entry name" value="Metal cation-transporting ATPase, ATP-binding domain N"/>
    <property type="match status" value="1"/>
</dbReference>
<evidence type="ECO:0000256" key="10">
    <source>
        <dbReference type="SAM" id="Phobius"/>
    </source>
</evidence>
<gene>
    <name evidence="12" type="ORF">SLUN_03415</name>
</gene>